<feature type="compositionally biased region" description="Basic and acidic residues" evidence="15">
    <location>
        <begin position="262"/>
        <end position="293"/>
    </location>
</feature>
<feature type="repeat" description="Hemopexin" evidence="14">
    <location>
        <begin position="295"/>
        <end position="342"/>
    </location>
</feature>
<dbReference type="GO" id="GO:0004222">
    <property type="term" value="F:metalloendopeptidase activity"/>
    <property type="evidence" value="ECO:0007669"/>
    <property type="project" value="InterPro"/>
</dbReference>
<feature type="binding site" evidence="12">
    <location>
        <position position="171"/>
    </location>
    <ligand>
        <name>Ca(2+)</name>
        <dbReference type="ChEBI" id="CHEBI:29108"/>
        <label>3</label>
    </ligand>
</feature>
<evidence type="ECO:0000259" key="17">
    <source>
        <dbReference type="SMART" id="SM00235"/>
    </source>
</evidence>
<feature type="signal peptide" evidence="16">
    <location>
        <begin position="1"/>
        <end position="19"/>
    </location>
</feature>
<keyword evidence="12" id="KW-0106">Calcium</keyword>
<dbReference type="Gene3D" id="2.110.10.10">
    <property type="entry name" value="Hemopexin-like domain"/>
    <property type="match status" value="1"/>
</dbReference>
<dbReference type="FunFam" id="3.40.390.10:FF:000081">
    <property type="entry name" value="Serpentine receptor class gamma"/>
    <property type="match status" value="1"/>
</dbReference>
<dbReference type="InterPro" id="IPR021158">
    <property type="entry name" value="Pept_M10A_Zn_BS"/>
</dbReference>
<feature type="binding site" evidence="11">
    <location>
        <position position="217"/>
    </location>
    <ligand>
        <name>Zn(2+)</name>
        <dbReference type="ChEBI" id="CHEBI:29105"/>
        <label>2</label>
        <note>catalytic</note>
    </ligand>
</feature>
<gene>
    <name evidence="20" type="primary">zmp-1</name>
    <name evidence="18" type="synonym">Cbr-zmp-1</name>
    <name evidence="20" type="ORF">CBG09053</name>
    <name evidence="18" type="ORF">CBG_09053</name>
</gene>
<dbReference type="PROSITE" id="PS51642">
    <property type="entry name" value="HEMOPEXIN_2"/>
    <property type="match status" value="3"/>
</dbReference>
<keyword evidence="5" id="KW-0677">Repeat</keyword>
<comment type="similarity">
    <text evidence="1">Belongs to the peptidase M10A family.</text>
</comment>
<keyword evidence="4 16" id="KW-0732">Signal</keyword>
<evidence type="ECO:0000256" key="7">
    <source>
        <dbReference type="ARBA" id="ARBA00022833"/>
    </source>
</evidence>
<name>A8X7X2_CAEBR</name>
<dbReference type="Gene3D" id="3.40.390.10">
    <property type="entry name" value="Collagenase (Catalytic Domain)"/>
    <property type="match status" value="1"/>
</dbReference>
<evidence type="ECO:0000256" key="3">
    <source>
        <dbReference type="ARBA" id="ARBA00022723"/>
    </source>
</evidence>
<evidence type="ECO:0000256" key="13">
    <source>
        <dbReference type="PIRSR" id="PIRSR621190-5"/>
    </source>
</evidence>
<dbReference type="InParanoid" id="A8X7X2"/>
<evidence type="ECO:0000313" key="18">
    <source>
        <dbReference type="EMBL" id="CAP28733.3"/>
    </source>
</evidence>
<dbReference type="eggNOG" id="KOG1565">
    <property type="taxonomic scope" value="Eukaryota"/>
</dbReference>
<dbReference type="GO" id="GO:0031012">
    <property type="term" value="C:extracellular matrix"/>
    <property type="evidence" value="ECO:0007669"/>
    <property type="project" value="InterPro"/>
</dbReference>
<dbReference type="PANTHER" id="PTHR10201:SF291">
    <property type="entry name" value="MATRIX METALLOPROTEINASE 1, ISOFORM C-RELATED"/>
    <property type="match status" value="1"/>
</dbReference>
<dbReference type="SMART" id="SM00235">
    <property type="entry name" value="ZnMc"/>
    <property type="match status" value="1"/>
</dbReference>
<dbReference type="SMART" id="SM00120">
    <property type="entry name" value="HX"/>
    <property type="match status" value="4"/>
</dbReference>
<evidence type="ECO:0000256" key="6">
    <source>
        <dbReference type="ARBA" id="ARBA00022801"/>
    </source>
</evidence>
<dbReference type="InterPro" id="IPR000585">
    <property type="entry name" value="Hemopexin-like_dom"/>
</dbReference>
<comment type="cofactor">
    <cofactor evidence="12">
        <name>Ca(2+)</name>
        <dbReference type="ChEBI" id="CHEBI:29108"/>
    </cofactor>
    <text evidence="12">Can bind about 5 Ca(2+) ions per subunit.</text>
</comment>
<feature type="binding site" description="in inhibited form" evidence="12">
    <location>
        <position position="78"/>
    </location>
    <ligand>
        <name>Zn(2+)</name>
        <dbReference type="ChEBI" id="CHEBI:29105"/>
        <label>2</label>
        <note>catalytic</note>
    </ligand>
</feature>
<dbReference type="MEROPS" id="M10.067"/>
<keyword evidence="19" id="KW-1185">Reference proteome</keyword>
<feature type="binding site" evidence="12">
    <location>
        <position position="162"/>
    </location>
    <ligand>
        <name>Zn(2+)</name>
        <dbReference type="ChEBI" id="CHEBI:29105"/>
        <label>1</label>
    </ligand>
</feature>
<dbReference type="InterPro" id="IPR018487">
    <property type="entry name" value="Hemopexin-like_repeat"/>
</dbReference>
<evidence type="ECO:0000256" key="16">
    <source>
        <dbReference type="SAM" id="SignalP"/>
    </source>
</evidence>
<evidence type="ECO:0000256" key="10">
    <source>
        <dbReference type="PIRSR" id="PIRSR001191-1"/>
    </source>
</evidence>
<dbReference type="Pfam" id="PF00413">
    <property type="entry name" value="Peptidase_M10"/>
    <property type="match status" value="1"/>
</dbReference>
<dbReference type="InterPro" id="IPR001818">
    <property type="entry name" value="Pept_M10_metallopeptidase"/>
</dbReference>
<comment type="cofactor">
    <cofactor evidence="12">
        <name>Zn(2+)</name>
        <dbReference type="ChEBI" id="CHEBI:29105"/>
    </cofactor>
    <text evidence="12">Binds 2 Zn(2+) ions per subunit.</text>
</comment>
<keyword evidence="7 11" id="KW-0862">Zinc</keyword>
<sequence>MFHYDLLVVFLTIIPFLDTRNVDHTEFLQKYGYLPRGSNQLSSTSLSEALKNMQRMAGLEETGELDERTKRMMERPRCGHPDVQEDRHSRGKRYAQPQFKWTDKVITYGCKSAGTSTRISLDDLRRTMHQAASQWSELADVEILESSVEKPNIQISAGRSSHYPCNVRFDSQTLAHAFFPPHGQIHINDNVHFVMTNFTERIGGNSLYSVVAHEMGHALGFSHSPDSDSVMFAYDTPREWKFTPMDKYRMEMYYGTKKNPTKPKEDERKKEERKKEERGRKTEKEHEKDDIRPNECRVDNPIVVQYRGEYLVFKSQWVWRVSSDWKRLIIKPVPIDQLFPGLPNPIDAAVSVGHHLWVFVGEKIYVIYGNRMAHAPLTLSEIGIDEKYIDLAYEWHYFNPPAIYIWKGSRYWKLDEKMDHRRVDERYPKAIDLNWARVPKGVHSAFTYEKEIHFTRGDQVFRMNSSRSVFDVADGYPQPLQSFFGFCPRNEKLVLNISPTFHPITALLTVLILNFYL</sequence>
<dbReference type="PANTHER" id="PTHR10201">
    <property type="entry name" value="MATRIX METALLOPROTEINASE"/>
    <property type="match status" value="1"/>
</dbReference>
<dbReference type="InterPro" id="IPR002477">
    <property type="entry name" value="Peptidoglycan-bd-like"/>
</dbReference>
<dbReference type="CDD" id="cd00094">
    <property type="entry name" value="HX"/>
    <property type="match status" value="1"/>
</dbReference>
<evidence type="ECO:0000313" key="19">
    <source>
        <dbReference type="Proteomes" id="UP000008549"/>
    </source>
</evidence>
<feature type="binding site" evidence="12">
    <location>
        <position position="231"/>
    </location>
    <ligand>
        <name>Zn(2+)</name>
        <dbReference type="ChEBI" id="CHEBI:29105"/>
        <label>2</label>
        <note>catalytic</note>
    </ligand>
</feature>
<dbReference type="InterPro" id="IPR024079">
    <property type="entry name" value="MetalloPept_cat_dom_sf"/>
</dbReference>
<organism evidence="18 19">
    <name type="scientific">Caenorhabditis briggsae</name>
    <dbReference type="NCBI Taxonomy" id="6238"/>
    <lineage>
        <taxon>Eukaryota</taxon>
        <taxon>Metazoa</taxon>
        <taxon>Ecdysozoa</taxon>
        <taxon>Nematoda</taxon>
        <taxon>Chromadorea</taxon>
        <taxon>Rhabditida</taxon>
        <taxon>Rhabditina</taxon>
        <taxon>Rhabditomorpha</taxon>
        <taxon>Rhabditoidea</taxon>
        <taxon>Rhabditidae</taxon>
        <taxon>Peloderinae</taxon>
        <taxon>Caenorhabditis</taxon>
    </lineage>
</organism>
<evidence type="ECO:0000256" key="14">
    <source>
        <dbReference type="PROSITE-ProRule" id="PRU01011"/>
    </source>
</evidence>
<evidence type="ECO:0000256" key="2">
    <source>
        <dbReference type="ARBA" id="ARBA00022670"/>
    </source>
</evidence>
<evidence type="ECO:0000256" key="12">
    <source>
        <dbReference type="PIRSR" id="PIRSR621190-2"/>
    </source>
</evidence>
<dbReference type="EMBL" id="HE601284">
    <property type="protein sequence ID" value="CAP28733.3"/>
    <property type="molecule type" value="Genomic_DNA"/>
</dbReference>
<feature type="binding site" evidence="12">
    <location>
        <position position="299"/>
    </location>
    <ligand>
        <name>Ca(2+)</name>
        <dbReference type="ChEBI" id="CHEBI:29108"/>
        <label>4</label>
    </ligand>
</feature>
<feature type="binding site" evidence="12">
    <location>
        <position position="347"/>
    </location>
    <ligand>
        <name>Ca(2+)</name>
        <dbReference type="ChEBI" id="CHEBI:29108"/>
        <label>4</label>
    </ligand>
</feature>
<dbReference type="STRING" id="6238.A8X7X2"/>
<evidence type="ECO:0000256" key="9">
    <source>
        <dbReference type="ARBA" id="ARBA00023145"/>
    </source>
</evidence>
<feature type="chain" id="PRO_5002733005" evidence="16">
    <location>
        <begin position="20"/>
        <end position="517"/>
    </location>
</feature>
<dbReference type="OMA" id="DPRYPQD"/>
<evidence type="ECO:0000256" key="5">
    <source>
        <dbReference type="ARBA" id="ARBA00022737"/>
    </source>
</evidence>
<evidence type="ECO:0000256" key="11">
    <source>
        <dbReference type="PIRSR" id="PIRSR001191-2"/>
    </source>
</evidence>
<evidence type="ECO:0000256" key="4">
    <source>
        <dbReference type="ARBA" id="ARBA00022729"/>
    </source>
</evidence>
<dbReference type="PIRSF" id="PIRSF001191">
    <property type="entry name" value="Peptidase_M10A_matrix"/>
    <property type="match status" value="1"/>
</dbReference>
<keyword evidence="9" id="KW-0865">Zymogen</keyword>
<feature type="short sequence motif" description="Cysteine switch" evidence="13">
    <location>
        <begin position="76"/>
        <end position="83"/>
    </location>
</feature>
<dbReference type="FunCoup" id="A8X7X2">
    <property type="interactions" value="84"/>
</dbReference>
<dbReference type="HOGENOM" id="CLU_015489_8_1_1"/>
<feature type="binding site" evidence="12">
    <location>
        <position position="170"/>
    </location>
    <ligand>
        <name>Ca(2+)</name>
        <dbReference type="ChEBI" id="CHEBI:29108"/>
        <label>3</label>
    </ligand>
</feature>
<accession>A8X7X2</accession>
<evidence type="ECO:0000256" key="1">
    <source>
        <dbReference type="ARBA" id="ARBA00010370"/>
    </source>
</evidence>
<dbReference type="SUPFAM" id="SSF55486">
    <property type="entry name" value="Metalloproteases ('zincins'), catalytic domain"/>
    <property type="match status" value="1"/>
</dbReference>
<dbReference type="PROSITE" id="PS00546">
    <property type="entry name" value="CYSTEINE_SWITCH"/>
    <property type="match status" value="1"/>
</dbReference>
<feature type="active site" evidence="10">
    <location>
        <position position="214"/>
    </location>
</feature>
<dbReference type="InterPro" id="IPR006026">
    <property type="entry name" value="Peptidase_Metallo"/>
</dbReference>
<feature type="domain" description="Peptidase metallopeptidase" evidence="17">
    <location>
        <begin position="97"/>
        <end position="256"/>
    </location>
</feature>
<dbReference type="InterPro" id="IPR021190">
    <property type="entry name" value="Pept_M10A"/>
</dbReference>
<dbReference type="GO" id="GO:0008270">
    <property type="term" value="F:zinc ion binding"/>
    <property type="evidence" value="ECO:0007669"/>
    <property type="project" value="InterPro"/>
</dbReference>
<dbReference type="Proteomes" id="UP000008549">
    <property type="component" value="Unassembled WGS sequence"/>
</dbReference>
<feature type="repeat" description="Hemopexin" evidence="14">
    <location>
        <begin position="439"/>
        <end position="487"/>
    </location>
</feature>
<keyword evidence="2" id="KW-0645">Protease</keyword>
<feature type="binding site" evidence="12">
    <location>
        <position position="349"/>
    </location>
    <ligand>
        <name>Ca(2+)</name>
        <dbReference type="ChEBI" id="CHEBI:29108"/>
        <label>5</label>
    </ligand>
</feature>
<evidence type="ECO:0000256" key="8">
    <source>
        <dbReference type="ARBA" id="ARBA00023049"/>
    </source>
</evidence>
<protein>
    <submittedName>
        <fullName evidence="18">Protein CBR-ZMP-1</fullName>
    </submittedName>
</protein>
<dbReference type="InterPro" id="IPR036365">
    <property type="entry name" value="PGBD-like_sf"/>
</dbReference>
<dbReference type="SUPFAM" id="SSF50923">
    <property type="entry name" value="Hemopexin-like domain"/>
    <property type="match status" value="1"/>
</dbReference>
<reference evidence="18 19" key="2">
    <citation type="journal article" date="2011" name="PLoS Genet.">
        <title>Caenorhabditis briggsae recombinant inbred line genotypes reveal inter-strain incompatibility and the evolution of recombination.</title>
        <authorList>
            <person name="Ross J.A."/>
            <person name="Koboldt D.C."/>
            <person name="Staisch J.E."/>
            <person name="Chamberlin H.M."/>
            <person name="Gupta B.P."/>
            <person name="Miller R.D."/>
            <person name="Baird S.E."/>
            <person name="Haag E.S."/>
        </authorList>
    </citation>
    <scope>NUCLEOTIDE SEQUENCE [LARGE SCALE GENOMIC DNA]</scope>
    <source>
        <strain evidence="18 19">AF16</strain>
    </source>
</reference>
<dbReference type="GO" id="GO:0006508">
    <property type="term" value="P:proteolysis"/>
    <property type="evidence" value="ECO:0007669"/>
    <property type="project" value="UniProtKB-KW"/>
</dbReference>
<evidence type="ECO:0000313" key="20">
    <source>
        <dbReference type="WormBase" id="CBG09053"/>
    </source>
</evidence>
<dbReference type="SUPFAM" id="SSF47090">
    <property type="entry name" value="PGBD-like"/>
    <property type="match status" value="1"/>
</dbReference>
<proteinExistence type="inferred from homology"/>
<feature type="repeat" description="Hemopexin" evidence="14">
    <location>
        <begin position="386"/>
        <end position="438"/>
    </location>
</feature>
<dbReference type="InterPro" id="IPR036375">
    <property type="entry name" value="Hemopexin-like_dom_sf"/>
</dbReference>
<reference evidence="18 19" key="1">
    <citation type="journal article" date="2003" name="PLoS Biol.">
        <title>The genome sequence of Caenorhabditis briggsae: a platform for comparative genomics.</title>
        <authorList>
            <person name="Stein L.D."/>
            <person name="Bao Z."/>
            <person name="Blasiar D."/>
            <person name="Blumenthal T."/>
            <person name="Brent M.R."/>
            <person name="Chen N."/>
            <person name="Chinwalla A."/>
            <person name="Clarke L."/>
            <person name="Clee C."/>
            <person name="Coghlan A."/>
            <person name="Coulson A."/>
            <person name="D'Eustachio P."/>
            <person name="Fitch D.H."/>
            <person name="Fulton L.A."/>
            <person name="Fulton R.E."/>
            <person name="Griffiths-Jones S."/>
            <person name="Harris T.W."/>
            <person name="Hillier L.W."/>
            <person name="Kamath R."/>
            <person name="Kuwabara P.E."/>
            <person name="Mardis E.R."/>
            <person name="Marra M.A."/>
            <person name="Miner T.L."/>
            <person name="Minx P."/>
            <person name="Mullikin J.C."/>
            <person name="Plumb R.W."/>
            <person name="Rogers J."/>
            <person name="Schein J.E."/>
            <person name="Sohrmann M."/>
            <person name="Spieth J."/>
            <person name="Stajich J.E."/>
            <person name="Wei C."/>
            <person name="Willey D."/>
            <person name="Wilson R.K."/>
            <person name="Durbin R."/>
            <person name="Waterston R.H."/>
        </authorList>
    </citation>
    <scope>NUCLEOTIDE SEQUENCE [LARGE SCALE GENOMIC DNA]</scope>
    <source>
        <strain evidence="18 19">AF16</strain>
    </source>
</reference>
<feature type="binding site" evidence="12">
    <location>
        <position position="192"/>
    </location>
    <ligand>
        <name>Zn(2+)</name>
        <dbReference type="ChEBI" id="CHEBI:29105"/>
        <label>1</label>
    </ligand>
</feature>
<feature type="binding site" evidence="12">
    <location>
        <position position="176"/>
    </location>
    <ligand>
        <name>Zn(2+)</name>
        <dbReference type="ChEBI" id="CHEBI:29105"/>
        <label>1</label>
    </ligand>
</feature>
<dbReference type="WormBase" id="CBG09053">
    <property type="protein sequence ID" value="CBP37671"/>
    <property type="gene ID" value="WBGene00030720"/>
    <property type="gene designation" value="Cbr-zmp-1"/>
</dbReference>
<feature type="binding site" evidence="11">
    <location>
        <position position="213"/>
    </location>
    <ligand>
        <name>Zn(2+)</name>
        <dbReference type="ChEBI" id="CHEBI:29105"/>
        <label>2</label>
        <note>catalytic</note>
    </ligand>
</feature>
<keyword evidence="3 11" id="KW-0479">Metal-binding</keyword>
<feature type="region of interest" description="Disordered" evidence="15">
    <location>
        <begin position="254"/>
        <end position="293"/>
    </location>
</feature>
<dbReference type="Pfam" id="PF01471">
    <property type="entry name" value="PG_binding_1"/>
    <property type="match status" value="1"/>
</dbReference>
<evidence type="ECO:0000256" key="15">
    <source>
        <dbReference type="SAM" id="MobiDB-lite"/>
    </source>
</evidence>
<dbReference type="AlphaFoldDB" id="A8X7X2"/>
<keyword evidence="6" id="KW-0378">Hydrolase</keyword>
<feature type="binding site" evidence="11">
    <location>
        <position position="223"/>
    </location>
    <ligand>
        <name>Zn(2+)</name>
        <dbReference type="ChEBI" id="CHEBI:29105"/>
        <label>2</label>
        <note>catalytic</note>
    </ligand>
</feature>
<keyword evidence="8" id="KW-0482">Metalloprotease</keyword>
<dbReference type="PRINTS" id="PR00138">
    <property type="entry name" value="MATRIXIN"/>
</dbReference>